<evidence type="ECO:0000313" key="3">
    <source>
        <dbReference type="Proteomes" id="UP000076079"/>
    </source>
</evidence>
<reference evidence="2 3" key="1">
    <citation type="journal article" date="2016" name="Genome Announc.">
        <title>First Complete Genome Sequence of a Subdivision 6 Acidobacterium Strain.</title>
        <authorList>
            <person name="Huang S."/>
            <person name="Vieira S."/>
            <person name="Bunk B."/>
            <person name="Riedel T."/>
            <person name="Sproer C."/>
            <person name="Overmann J."/>
        </authorList>
    </citation>
    <scope>NUCLEOTIDE SEQUENCE [LARGE SCALE GENOMIC DNA]</scope>
    <source>
        <strain evidence="3">DSM 100886 HEG_-6_39</strain>
    </source>
</reference>
<evidence type="ECO:0000256" key="1">
    <source>
        <dbReference type="SAM" id="Phobius"/>
    </source>
</evidence>
<sequence>MNVLRAIFGALCGYLIFAITGVALGALTGRNLHAVQPLWFVALTAGYGVCFAGLGGLVASRIAPHRGWAVVGMTCLLALGAAASLVSSPAADARWSQWSALLLMAPSAYLVPRLLGRA</sequence>
<protein>
    <submittedName>
        <fullName evidence="2">Uncharacterized protein</fullName>
    </submittedName>
</protein>
<keyword evidence="1" id="KW-1133">Transmembrane helix</keyword>
<dbReference type="Proteomes" id="UP000076079">
    <property type="component" value="Chromosome"/>
</dbReference>
<keyword evidence="3" id="KW-1185">Reference proteome</keyword>
<name>A0A143PKQ5_LUTPR</name>
<dbReference type="EMBL" id="CP015136">
    <property type="protein sequence ID" value="AMY09127.1"/>
    <property type="molecule type" value="Genomic_DNA"/>
</dbReference>
<dbReference type="AlphaFoldDB" id="A0A143PKQ5"/>
<feature type="transmembrane region" description="Helical" evidence="1">
    <location>
        <begin position="67"/>
        <end position="86"/>
    </location>
</feature>
<dbReference type="RefSeq" id="WP_110170903.1">
    <property type="nucleotide sequence ID" value="NZ_CP015136.1"/>
</dbReference>
<gene>
    <name evidence="2" type="ORF">LuPra_02340</name>
</gene>
<proteinExistence type="predicted"/>
<feature type="transmembrane region" description="Helical" evidence="1">
    <location>
        <begin position="39"/>
        <end position="60"/>
    </location>
</feature>
<dbReference type="KEGG" id="abac:LuPra_02340"/>
<reference evidence="3" key="2">
    <citation type="submission" date="2016-04" db="EMBL/GenBank/DDBJ databases">
        <title>First Complete Genome Sequence of a Subdivision 6 Acidobacterium.</title>
        <authorList>
            <person name="Huang S."/>
            <person name="Vieira S."/>
            <person name="Bunk B."/>
            <person name="Riedel T."/>
            <person name="Sproeer C."/>
            <person name="Overmann J."/>
        </authorList>
    </citation>
    <scope>NUCLEOTIDE SEQUENCE [LARGE SCALE GENOMIC DNA]</scope>
    <source>
        <strain evidence="3">DSM 100886 HEG_-6_39</strain>
    </source>
</reference>
<keyword evidence="1" id="KW-0472">Membrane</keyword>
<accession>A0A143PKQ5</accession>
<organism evidence="2 3">
    <name type="scientific">Luteitalea pratensis</name>
    <dbReference type="NCBI Taxonomy" id="1855912"/>
    <lineage>
        <taxon>Bacteria</taxon>
        <taxon>Pseudomonadati</taxon>
        <taxon>Acidobacteriota</taxon>
        <taxon>Vicinamibacteria</taxon>
        <taxon>Vicinamibacterales</taxon>
        <taxon>Vicinamibacteraceae</taxon>
        <taxon>Luteitalea</taxon>
    </lineage>
</organism>
<feature type="transmembrane region" description="Helical" evidence="1">
    <location>
        <begin position="98"/>
        <end position="116"/>
    </location>
</feature>
<evidence type="ECO:0000313" key="2">
    <source>
        <dbReference type="EMBL" id="AMY09127.1"/>
    </source>
</evidence>
<keyword evidence="1" id="KW-0812">Transmembrane</keyword>
<feature type="transmembrane region" description="Helical" evidence="1">
    <location>
        <begin position="7"/>
        <end position="27"/>
    </location>
</feature>
<dbReference type="STRING" id="1855912.LuPra_02340"/>